<comment type="caution">
    <text evidence="2">The sequence shown here is derived from an EMBL/GenBank/DDBJ whole genome shotgun (WGS) entry which is preliminary data.</text>
</comment>
<dbReference type="EMBL" id="JARBDR010000141">
    <property type="protein sequence ID" value="KAJ8320070.1"/>
    <property type="molecule type" value="Genomic_DNA"/>
</dbReference>
<protein>
    <recommendedName>
        <fullName evidence="1">Mutator-like transposase domain-containing protein</fullName>
    </recommendedName>
</protein>
<dbReference type="Pfam" id="PF20700">
    <property type="entry name" value="Mutator"/>
    <property type="match status" value="1"/>
</dbReference>
<feature type="domain" description="Mutator-like transposase" evidence="1">
    <location>
        <begin position="167"/>
        <end position="260"/>
    </location>
</feature>
<organism evidence="2 3">
    <name type="scientific">Tegillarca granosa</name>
    <name type="common">Malaysian cockle</name>
    <name type="synonym">Anadara granosa</name>
    <dbReference type="NCBI Taxonomy" id="220873"/>
    <lineage>
        <taxon>Eukaryota</taxon>
        <taxon>Metazoa</taxon>
        <taxon>Spiralia</taxon>
        <taxon>Lophotrochozoa</taxon>
        <taxon>Mollusca</taxon>
        <taxon>Bivalvia</taxon>
        <taxon>Autobranchia</taxon>
        <taxon>Pteriomorphia</taxon>
        <taxon>Arcoida</taxon>
        <taxon>Arcoidea</taxon>
        <taxon>Arcidae</taxon>
        <taxon>Tegillarca</taxon>
    </lineage>
</organism>
<accession>A0ABQ9FWE7</accession>
<keyword evidence="3" id="KW-1185">Reference proteome</keyword>
<evidence type="ECO:0000313" key="3">
    <source>
        <dbReference type="Proteomes" id="UP001217089"/>
    </source>
</evidence>
<evidence type="ECO:0000259" key="1">
    <source>
        <dbReference type="Pfam" id="PF20700"/>
    </source>
</evidence>
<sequence length="261" mass="29867">MYDGPYQSFEFRKGVTGLSGVNMANKSKRKSSKPFGLAGGKHGFKRKIIYQHHKQKYKSTVSHNSKRNVLKIYRNKFLDQTRRYRIKFYRTNLKHLFVDSETTPLYNMKKTSLDSPLKFKIKRCTSDSEGYRLVNLNILQTFITNITLHCIHCEKLHLIFGKNFSQSRMPPITLVKELKTNGLASVLLSQCEGCKDTFRFETSPTLPLDNSQHYDVNVRSVWGSMVTGGGVSHLNELMATLNSPGMSQPTYSNIEQEIGDL</sequence>
<name>A0ABQ9FWE7_TEGGR</name>
<dbReference type="InterPro" id="IPR049012">
    <property type="entry name" value="Mutator_transp_dom"/>
</dbReference>
<reference evidence="2 3" key="1">
    <citation type="submission" date="2022-12" db="EMBL/GenBank/DDBJ databases">
        <title>Chromosome-level genome of Tegillarca granosa.</title>
        <authorList>
            <person name="Kim J."/>
        </authorList>
    </citation>
    <scope>NUCLEOTIDE SEQUENCE [LARGE SCALE GENOMIC DNA]</scope>
    <source>
        <strain evidence="2">Teg-2019</strain>
        <tissue evidence="2">Adductor muscle</tissue>
    </source>
</reference>
<evidence type="ECO:0000313" key="2">
    <source>
        <dbReference type="EMBL" id="KAJ8320070.1"/>
    </source>
</evidence>
<dbReference type="Proteomes" id="UP001217089">
    <property type="component" value="Unassembled WGS sequence"/>
</dbReference>
<proteinExistence type="predicted"/>
<gene>
    <name evidence="2" type="ORF">KUTeg_001657</name>
</gene>